<protein>
    <submittedName>
        <fullName evidence="1">Uncharacterized protein</fullName>
    </submittedName>
</protein>
<dbReference type="InterPro" id="IPR012337">
    <property type="entry name" value="RNaseH-like_sf"/>
</dbReference>
<dbReference type="EMBL" id="CAJOBG010002349">
    <property type="protein sequence ID" value="CAF4000786.1"/>
    <property type="molecule type" value="Genomic_DNA"/>
</dbReference>
<dbReference type="GO" id="GO:0003676">
    <property type="term" value="F:nucleic acid binding"/>
    <property type="evidence" value="ECO:0007669"/>
    <property type="project" value="InterPro"/>
</dbReference>
<comment type="caution">
    <text evidence="1">The sequence shown here is derived from an EMBL/GenBank/DDBJ whole genome shotgun (WGS) entry which is preliminary data.</text>
</comment>
<evidence type="ECO:0000313" key="1">
    <source>
        <dbReference type="EMBL" id="CAF4000786.1"/>
    </source>
</evidence>
<dbReference type="Proteomes" id="UP000663866">
    <property type="component" value="Unassembled WGS sequence"/>
</dbReference>
<name>A0A819NP14_9BILA</name>
<gene>
    <name evidence="1" type="ORF">OVN521_LOCUS15032</name>
</gene>
<organism evidence="1 2">
    <name type="scientific">Rotaria magnacalcarata</name>
    <dbReference type="NCBI Taxonomy" id="392030"/>
    <lineage>
        <taxon>Eukaryota</taxon>
        <taxon>Metazoa</taxon>
        <taxon>Spiralia</taxon>
        <taxon>Gnathifera</taxon>
        <taxon>Rotifera</taxon>
        <taxon>Eurotatoria</taxon>
        <taxon>Bdelloidea</taxon>
        <taxon>Philodinida</taxon>
        <taxon>Philodinidae</taxon>
        <taxon>Rotaria</taxon>
    </lineage>
</organism>
<dbReference type="PANTHER" id="PTHR37984">
    <property type="entry name" value="PROTEIN CBG26694"/>
    <property type="match status" value="1"/>
</dbReference>
<dbReference type="InterPro" id="IPR036397">
    <property type="entry name" value="RNaseH_sf"/>
</dbReference>
<dbReference type="SUPFAM" id="SSF53098">
    <property type="entry name" value="Ribonuclease H-like"/>
    <property type="match status" value="1"/>
</dbReference>
<dbReference type="AlphaFoldDB" id="A0A819NP14"/>
<reference evidence="1" key="1">
    <citation type="submission" date="2021-02" db="EMBL/GenBank/DDBJ databases">
        <authorList>
            <person name="Nowell W R."/>
        </authorList>
    </citation>
    <scope>NUCLEOTIDE SEQUENCE</scope>
</reference>
<dbReference type="PANTHER" id="PTHR37984:SF5">
    <property type="entry name" value="PROTEIN NYNRIN-LIKE"/>
    <property type="match status" value="1"/>
</dbReference>
<keyword evidence="2" id="KW-1185">Reference proteome</keyword>
<accession>A0A819NP14</accession>
<dbReference type="InterPro" id="IPR050951">
    <property type="entry name" value="Retrovirus_Pol_polyprotein"/>
</dbReference>
<evidence type="ECO:0000313" key="2">
    <source>
        <dbReference type="Proteomes" id="UP000663866"/>
    </source>
</evidence>
<proteinExistence type="predicted"/>
<sequence>MYQDINNYIKSCILCAQFNPRCQKPPGTLKPIKSPDGVWQLVSMDFHGPINPTSQCGNKYIISFTDILSKFVVTKAGRDNTAHYPIYIKLIGMINYYSLYLTTILQFTRQPNTNVTLSYDTEHMKKLNKFLSNLNEQAKCNIIKHHQQYRQHYNRNRSNPLDNIGDLVLVKTLNIRYKFDLRYEGSYRIIKKITDKTFIIQHVKKPTSYRQVTTDMLLPIFERIY</sequence>
<dbReference type="Gene3D" id="3.30.420.10">
    <property type="entry name" value="Ribonuclease H-like superfamily/Ribonuclease H"/>
    <property type="match status" value="1"/>
</dbReference>